<dbReference type="InterPro" id="IPR001602">
    <property type="entry name" value="UPF0047_YjbQ-like"/>
</dbReference>
<dbReference type="PROSITE" id="PS01314">
    <property type="entry name" value="UPF0047"/>
    <property type="match status" value="1"/>
</dbReference>
<dbReference type="KEGG" id="ati:AL072_09940"/>
<evidence type="ECO:0000313" key="3">
    <source>
        <dbReference type="Proteomes" id="UP000069935"/>
    </source>
</evidence>
<sequence>MRQAATTLSVPTRGAGLVEVTAPVRRWVAAQGMSTGLLTVFCRHTSASLTIQENADPDVQADLLRFFRRLVAEDPSLYAHTTEGPDDMPAHIRSALTGVSLSIPVMDGEPALGTWQGIYLFEHRAHPHRREIALHLLGE</sequence>
<gene>
    <name evidence="2" type="ORF">AL072_09940</name>
</gene>
<dbReference type="NCBIfam" id="TIGR00149">
    <property type="entry name" value="TIGR00149_YjbQ"/>
    <property type="match status" value="1"/>
</dbReference>
<evidence type="ECO:0000313" key="2">
    <source>
        <dbReference type="EMBL" id="ALG71176.1"/>
    </source>
</evidence>
<dbReference type="Proteomes" id="UP000069935">
    <property type="component" value="Chromosome 1"/>
</dbReference>
<dbReference type="RefSeq" id="WP_045580467.1">
    <property type="nucleotide sequence ID" value="NZ_CP012401.1"/>
</dbReference>
<dbReference type="PANTHER" id="PTHR30615:SF8">
    <property type="entry name" value="UPF0047 PROTEIN C4A8.02C"/>
    <property type="match status" value="1"/>
</dbReference>
<evidence type="ECO:0008006" key="4">
    <source>
        <dbReference type="Google" id="ProtNLM"/>
    </source>
</evidence>
<dbReference type="InterPro" id="IPR035917">
    <property type="entry name" value="YjbQ-like_sf"/>
</dbReference>
<dbReference type="PANTHER" id="PTHR30615">
    <property type="entry name" value="UNCHARACTERIZED PROTEIN YJBQ-RELATED"/>
    <property type="match status" value="1"/>
</dbReference>
<organism evidence="2 3">
    <name type="scientific">Azospirillum thiophilum</name>
    <dbReference type="NCBI Taxonomy" id="528244"/>
    <lineage>
        <taxon>Bacteria</taxon>
        <taxon>Pseudomonadati</taxon>
        <taxon>Pseudomonadota</taxon>
        <taxon>Alphaproteobacteria</taxon>
        <taxon>Rhodospirillales</taxon>
        <taxon>Azospirillaceae</taxon>
        <taxon>Azospirillum</taxon>
    </lineage>
</organism>
<comment type="similarity">
    <text evidence="1">Belongs to the UPF0047 family.</text>
</comment>
<name>A0AAC8VXH7_9PROT</name>
<dbReference type="Gene3D" id="2.60.120.460">
    <property type="entry name" value="YjbQ-like"/>
    <property type="match status" value="1"/>
</dbReference>
<dbReference type="EMBL" id="CP012401">
    <property type="protein sequence ID" value="ALG71176.1"/>
    <property type="molecule type" value="Genomic_DNA"/>
</dbReference>
<accession>A0AAC8VXH7</accession>
<dbReference type="AlphaFoldDB" id="A0AAC8VXH7"/>
<dbReference type="PIRSF" id="PIRSF004681">
    <property type="entry name" value="UCP004681"/>
    <property type="match status" value="1"/>
</dbReference>
<evidence type="ECO:0000256" key="1">
    <source>
        <dbReference type="ARBA" id="ARBA00005534"/>
    </source>
</evidence>
<proteinExistence type="inferred from homology"/>
<keyword evidence="3" id="KW-1185">Reference proteome</keyword>
<dbReference type="Pfam" id="PF01894">
    <property type="entry name" value="YjbQ"/>
    <property type="match status" value="1"/>
</dbReference>
<reference evidence="3" key="1">
    <citation type="submission" date="2015-08" db="EMBL/GenBank/DDBJ databases">
        <title>Complete Genome Sequence of Azospirillum thiophilum BV-S.</title>
        <authorList>
            <person name="Fomenkov A."/>
            <person name="Vincze T."/>
            <person name="Grabovich M."/>
            <person name="Dubinina G."/>
            <person name="Orlova M."/>
            <person name="Belousova E."/>
            <person name="Roberts R.J."/>
        </authorList>
    </citation>
    <scope>NUCLEOTIDE SEQUENCE [LARGE SCALE GENOMIC DNA]</scope>
    <source>
        <strain evidence="3">BV-S</strain>
    </source>
</reference>
<dbReference type="SUPFAM" id="SSF111038">
    <property type="entry name" value="YjbQ-like"/>
    <property type="match status" value="1"/>
</dbReference>
<reference evidence="2 3" key="2">
    <citation type="journal article" date="2016" name="Genome Announc.">
        <title>Complete Genome Sequence of a Strain of Azospirillum thiophilum Isolated from a Sulfide Spring.</title>
        <authorList>
            <person name="Fomenkov A."/>
            <person name="Vincze T."/>
            <person name="Grabovich M."/>
            <person name="Anton B.P."/>
            <person name="Dubinina G."/>
            <person name="Orlova M."/>
            <person name="Belousova E."/>
            <person name="Roberts R.J."/>
        </authorList>
    </citation>
    <scope>NUCLEOTIDE SEQUENCE [LARGE SCALE GENOMIC DNA]</scope>
    <source>
        <strain evidence="2 3">BV-S</strain>
    </source>
</reference>
<protein>
    <recommendedName>
        <fullName evidence="4">Secondary thiamine-phosphate synthase</fullName>
    </recommendedName>
</protein>